<protein>
    <submittedName>
        <fullName evidence="1">Uncharacterized protein</fullName>
    </submittedName>
</protein>
<proteinExistence type="predicted"/>
<dbReference type="AlphaFoldDB" id="A0A6C0H9H8"/>
<accession>A0A6C0H9H8</accession>
<name>A0A6C0H9H8_9ZZZZ</name>
<dbReference type="EMBL" id="MN739901">
    <property type="protein sequence ID" value="QHT76775.1"/>
    <property type="molecule type" value="Genomic_DNA"/>
</dbReference>
<organism evidence="1">
    <name type="scientific">viral metagenome</name>
    <dbReference type="NCBI Taxonomy" id="1070528"/>
    <lineage>
        <taxon>unclassified sequences</taxon>
        <taxon>metagenomes</taxon>
        <taxon>organismal metagenomes</taxon>
    </lineage>
</organism>
<evidence type="ECO:0000313" key="1">
    <source>
        <dbReference type="EMBL" id="QHT76775.1"/>
    </source>
</evidence>
<sequence length="230" mass="27622">MNCSTLELVKAREDAYYALKFMKMKIRIYEKRQNQYNIKDKNLCELKHREKIINSKWEILNNQISIINLKIDKINIKKNIPSIYHKKCNILEDNLIHYNLQYEQLILECERISNNLGKINRKRYDLQENILILTNTLIDLKKEYQQAWLTLKKYNEIYEYECIKQLIDKFIINNDTKIQILVELDNWKNEFIKISNSVYAIEDPNFVRIFDFGCDSTNPSISIYSSSDSE</sequence>
<reference evidence="1" key="1">
    <citation type="journal article" date="2020" name="Nature">
        <title>Giant virus diversity and host interactions through global metagenomics.</title>
        <authorList>
            <person name="Schulz F."/>
            <person name="Roux S."/>
            <person name="Paez-Espino D."/>
            <person name="Jungbluth S."/>
            <person name="Walsh D.A."/>
            <person name="Denef V.J."/>
            <person name="McMahon K.D."/>
            <person name="Konstantinidis K.T."/>
            <person name="Eloe-Fadrosh E.A."/>
            <person name="Kyrpides N.C."/>
            <person name="Woyke T."/>
        </authorList>
    </citation>
    <scope>NUCLEOTIDE SEQUENCE</scope>
    <source>
        <strain evidence="1">GVMAG-M-3300023179-82</strain>
    </source>
</reference>